<dbReference type="InterPro" id="IPR030489">
    <property type="entry name" value="TR_Rrf2-type_CS"/>
</dbReference>
<dbReference type="GO" id="GO:0005829">
    <property type="term" value="C:cytosol"/>
    <property type="evidence" value="ECO:0007669"/>
    <property type="project" value="TreeGrafter"/>
</dbReference>
<evidence type="ECO:0000313" key="1">
    <source>
        <dbReference type="EMBL" id="KJF43655.1"/>
    </source>
</evidence>
<dbReference type="OrthoDB" id="9808360at2"/>
<gene>
    <name evidence="1" type="ORF">LH29_11150</name>
</gene>
<proteinExistence type="predicted"/>
<name>A0A0D8J9H0_9BACT</name>
<reference evidence="1 2" key="1">
    <citation type="submission" date="2014-09" db="EMBL/GenBank/DDBJ databases">
        <title>Draft Genome Sequence of Draconibacterium sp. JN14CK-3.</title>
        <authorList>
            <person name="Dong C."/>
            <person name="Lai Q."/>
            <person name="Shao Z."/>
        </authorList>
    </citation>
    <scope>NUCLEOTIDE SEQUENCE [LARGE SCALE GENOMIC DNA]</scope>
    <source>
        <strain evidence="1 2">JN14CK-3</strain>
    </source>
</reference>
<dbReference type="PANTHER" id="PTHR33221">
    <property type="entry name" value="WINGED HELIX-TURN-HELIX TRANSCRIPTIONAL REGULATOR, RRF2 FAMILY"/>
    <property type="match status" value="1"/>
</dbReference>
<accession>A0A0D8J9H0</accession>
<dbReference type="InterPro" id="IPR000944">
    <property type="entry name" value="Tscrpt_reg_Rrf2"/>
</dbReference>
<dbReference type="EMBL" id="JRHC01000002">
    <property type="protein sequence ID" value="KJF43655.1"/>
    <property type="molecule type" value="Genomic_DNA"/>
</dbReference>
<comment type="caution">
    <text evidence="1">The sequence shown here is derived from an EMBL/GenBank/DDBJ whole genome shotgun (WGS) entry which is preliminary data.</text>
</comment>
<protein>
    <submittedName>
        <fullName evidence="1">Rrf2 family transcriptional regulator</fullName>
    </submittedName>
</protein>
<evidence type="ECO:0000313" key="2">
    <source>
        <dbReference type="Proteomes" id="UP000032544"/>
    </source>
</evidence>
<dbReference type="Proteomes" id="UP000032544">
    <property type="component" value="Unassembled WGS sequence"/>
</dbReference>
<dbReference type="Gene3D" id="1.10.10.10">
    <property type="entry name" value="Winged helix-like DNA-binding domain superfamily/Winged helix DNA-binding domain"/>
    <property type="match status" value="1"/>
</dbReference>
<dbReference type="RefSeq" id="WP_045029441.1">
    <property type="nucleotide sequence ID" value="NZ_JRHC01000002.1"/>
</dbReference>
<dbReference type="PANTHER" id="PTHR33221:SF2">
    <property type="entry name" value="TRANSCRIPTIONAL REGULATOR"/>
    <property type="match status" value="1"/>
</dbReference>
<dbReference type="GO" id="GO:0003700">
    <property type="term" value="F:DNA-binding transcription factor activity"/>
    <property type="evidence" value="ECO:0007669"/>
    <property type="project" value="TreeGrafter"/>
</dbReference>
<dbReference type="Pfam" id="PF02082">
    <property type="entry name" value="Rrf2"/>
    <property type="match status" value="1"/>
</dbReference>
<dbReference type="PROSITE" id="PS51197">
    <property type="entry name" value="HTH_RRF2_2"/>
    <property type="match status" value="1"/>
</dbReference>
<keyword evidence="2" id="KW-1185">Reference proteome</keyword>
<sequence length="148" mass="16976">MLAKSTEYAIRALVFVQLRNWEGKRPGVIEIAKEIEAPSAFSAKILQMLTRHRLLDSAKGRGGGFFFNGEQKELTLYQVIHVMEGDACFHRCVFGLKSCNNDNPCPLHEQYKEVRDKFFEIVQEETIQSLSEKIRKGEAVLNRSIEKE</sequence>
<dbReference type="AlphaFoldDB" id="A0A0D8J9H0"/>
<dbReference type="NCBIfam" id="TIGR00738">
    <property type="entry name" value="rrf2_super"/>
    <property type="match status" value="1"/>
</dbReference>
<dbReference type="InterPro" id="IPR036390">
    <property type="entry name" value="WH_DNA-bd_sf"/>
</dbReference>
<dbReference type="STRING" id="1544798.LH29_11150"/>
<organism evidence="1 2">
    <name type="scientific">Draconibacterium sediminis</name>
    <dbReference type="NCBI Taxonomy" id="1544798"/>
    <lineage>
        <taxon>Bacteria</taxon>
        <taxon>Pseudomonadati</taxon>
        <taxon>Bacteroidota</taxon>
        <taxon>Bacteroidia</taxon>
        <taxon>Marinilabiliales</taxon>
        <taxon>Prolixibacteraceae</taxon>
        <taxon>Draconibacterium</taxon>
    </lineage>
</organism>
<dbReference type="InterPro" id="IPR036388">
    <property type="entry name" value="WH-like_DNA-bd_sf"/>
</dbReference>
<dbReference type="PROSITE" id="PS01332">
    <property type="entry name" value="HTH_RRF2_1"/>
    <property type="match status" value="1"/>
</dbReference>
<dbReference type="SUPFAM" id="SSF46785">
    <property type="entry name" value="Winged helix' DNA-binding domain"/>
    <property type="match status" value="1"/>
</dbReference>